<organism evidence="2 3">
    <name type="scientific">Xaviernesmea oryzae</name>
    <dbReference type="NCBI Taxonomy" id="464029"/>
    <lineage>
        <taxon>Bacteria</taxon>
        <taxon>Pseudomonadati</taxon>
        <taxon>Pseudomonadota</taxon>
        <taxon>Alphaproteobacteria</taxon>
        <taxon>Hyphomicrobiales</taxon>
        <taxon>Rhizobiaceae</taxon>
        <taxon>Rhizobium/Agrobacterium group</taxon>
        <taxon>Xaviernesmea</taxon>
    </lineage>
</organism>
<sequence>MLSDLFSGKSSRRRGSALFDQSLDGQLSDIRDDIASLTRLLAKRGDKASHLVRDRASDARSAAEAGFSDMMEGAEELLSDLRHRYASTERQVRHTVREHPLAAVGIIAAVGLLAVSMMRK</sequence>
<evidence type="ECO:0000256" key="1">
    <source>
        <dbReference type="SAM" id="Phobius"/>
    </source>
</evidence>
<protein>
    <recommendedName>
        <fullName evidence="4">DUF883 domain-containing protein</fullName>
    </recommendedName>
</protein>
<keyword evidence="1" id="KW-0812">Transmembrane</keyword>
<accession>A0A1Q9B2S5</accession>
<comment type="caution">
    <text evidence="2">The sequence shown here is derived from an EMBL/GenBank/DDBJ whole genome shotgun (WGS) entry which is preliminary data.</text>
</comment>
<keyword evidence="1" id="KW-0472">Membrane</keyword>
<feature type="transmembrane region" description="Helical" evidence="1">
    <location>
        <begin position="100"/>
        <end position="118"/>
    </location>
</feature>
<keyword evidence="3" id="KW-1185">Reference proteome</keyword>
<dbReference type="EMBL" id="MKIP01000026">
    <property type="protein sequence ID" value="OLP62311.1"/>
    <property type="molecule type" value="Genomic_DNA"/>
</dbReference>
<reference evidence="2 3" key="1">
    <citation type="submission" date="2016-09" db="EMBL/GenBank/DDBJ databases">
        <title>Rhizobium sp. nov., a novel species isolated from the rice rhizosphere.</title>
        <authorList>
            <person name="Zhao J."/>
            <person name="Zhang X."/>
        </authorList>
    </citation>
    <scope>NUCLEOTIDE SEQUENCE [LARGE SCALE GENOMIC DNA]</scope>
    <source>
        <strain evidence="2 3">1.7048</strain>
    </source>
</reference>
<gene>
    <name evidence="2" type="ORF">BJF93_23400</name>
</gene>
<dbReference type="Proteomes" id="UP000186364">
    <property type="component" value="Unassembled WGS sequence"/>
</dbReference>
<evidence type="ECO:0008006" key="4">
    <source>
        <dbReference type="Google" id="ProtNLM"/>
    </source>
</evidence>
<keyword evidence="1" id="KW-1133">Transmembrane helix</keyword>
<dbReference type="OrthoDB" id="8421059at2"/>
<name>A0A1Q9B2S5_9HYPH</name>
<dbReference type="RefSeq" id="WP_075625611.1">
    <property type="nucleotide sequence ID" value="NZ_FOAM01000016.1"/>
</dbReference>
<proteinExistence type="predicted"/>
<evidence type="ECO:0000313" key="2">
    <source>
        <dbReference type="EMBL" id="OLP62311.1"/>
    </source>
</evidence>
<evidence type="ECO:0000313" key="3">
    <source>
        <dbReference type="Proteomes" id="UP000186364"/>
    </source>
</evidence>
<dbReference type="AlphaFoldDB" id="A0A1Q9B2S5"/>